<gene>
    <name evidence="5" type="ORF">B1B_11557</name>
</gene>
<dbReference type="GO" id="GO:0032790">
    <property type="term" value="P:ribosome disassembly"/>
    <property type="evidence" value="ECO:0007669"/>
    <property type="project" value="TreeGrafter"/>
</dbReference>
<evidence type="ECO:0000313" key="5">
    <source>
        <dbReference type="EMBL" id="EQD49592.1"/>
    </source>
</evidence>
<dbReference type="Pfam" id="PF22042">
    <property type="entry name" value="EF-G_D2"/>
    <property type="match status" value="1"/>
</dbReference>
<dbReference type="PANTHER" id="PTHR43261">
    <property type="entry name" value="TRANSLATION ELONGATION FACTOR G-RELATED"/>
    <property type="match status" value="1"/>
</dbReference>
<dbReference type="EMBL" id="AUZY01007519">
    <property type="protein sequence ID" value="EQD49592.1"/>
    <property type="molecule type" value="Genomic_DNA"/>
</dbReference>
<keyword evidence="2" id="KW-0648">Protein biosynthesis</keyword>
<dbReference type="InterPro" id="IPR027417">
    <property type="entry name" value="P-loop_NTPase"/>
</dbReference>
<protein>
    <submittedName>
        <fullName evidence="5">FusA</fullName>
    </submittedName>
</protein>
<evidence type="ECO:0000256" key="3">
    <source>
        <dbReference type="ARBA" id="ARBA00023134"/>
    </source>
</evidence>
<keyword evidence="1" id="KW-0547">Nucleotide-binding</keyword>
<dbReference type="SUPFAM" id="SSF50447">
    <property type="entry name" value="Translation proteins"/>
    <property type="match status" value="1"/>
</dbReference>
<dbReference type="InterPro" id="IPR009000">
    <property type="entry name" value="Transl_B-barrel_sf"/>
</dbReference>
<proteinExistence type="predicted"/>
<comment type="caution">
    <text evidence="5">The sequence shown here is derived from an EMBL/GenBank/DDBJ whole genome shotgun (WGS) entry which is preliminary data.</text>
</comment>
<dbReference type="Gene3D" id="3.40.50.300">
    <property type="entry name" value="P-loop containing nucleotide triphosphate hydrolases"/>
    <property type="match status" value="1"/>
</dbReference>
<keyword evidence="3" id="KW-0342">GTP-binding</keyword>
<reference evidence="5" key="1">
    <citation type="submission" date="2013-08" db="EMBL/GenBank/DDBJ databases">
        <authorList>
            <person name="Mendez C."/>
            <person name="Richter M."/>
            <person name="Ferrer M."/>
            <person name="Sanchez J."/>
        </authorList>
    </citation>
    <scope>NUCLEOTIDE SEQUENCE</scope>
</reference>
<dbReference type="GO" id="GO:0005525">
    <property type="term" value="F:GTP binding"/>
    <property type="evidence" value="ECO:0007669"/>
    <property type="project" value="UniProtKB-KW"/>
</dbReference>
<evidence type="ECO:0000259" key="4">
    <source>
        <dbReference type="Pfam" id="PF22042"/>
    </source>
</evidence>
<accession>T0ZYD4</accession>
<evidence type="ECO:0000256" key="2">
    <source>
        <dbReference type="ARBA" id="ARBA00022917"/>
    </source>
</evidence>
<sequence>MLDAVVEFLPSPLDRPPITGHATVGEEQLVREASDEAPFSALAFKIMTDPYVGKLTFFRVYSGVLKSGSYVYNASSGE</sequence>
<feature type="domain" description="Elongation factor G-like" evidence="4">
    <location>
        <begin position="38"/>
        <end position="75"/>
    </location>
</feature>
<evidence type="ECO:0000256" key="1">
    <source>
        <dbReference type="ARBA" id="ARBA00022741"/>
    </source>
</evidence>
<feature type="non-terminal residue" evidence="5">
    <location>
        <position position="78"/>
    </location>
</feature>
<name>T0ZYD4_9ZZZZ</name>
<dbReference type="AlphaFoldDB" id="T0ZYD4"/>
<dbReference type="InterPro" id="IPR053905">
    <property type="entry name" value="EF-G-like_DII"/>
</dbReference>
<dbReference type="PANTHER" id="PTHR43261:SF1">
    <property type="entry name" value="RIBOSOME-RELEASING FACTOR 2, MITOCHONDRIAL"/>
    <property type="match status" value="1"/>
</dbReference>
<organism evidence="5">
    <name type="scientific">mine drainage metagenome</name>
    <dbReference type="NCBI Taxonomy" id="410659"/>
    <lineage>
        <taxon>unclassified sequences</taxon>
        <taxon>metagenomes</taxon>
        <taxon>ecological metagenomes</taxon>
    </lineage>
</organism>
<dbReference type="GO" id="GO:0006412">
    <property type="term" value="P:translation"/>
    <property type="evidence" value="ECO:0007669"/>
    <property type="project" value="UniProtKB-KW"/>
</dbReference>
<reference evidence="5" key="2">
    <citation type="journal article" date="2014" name="ISME J.">
        <title>Microbial stratification in low pH oxic and suboxic macroscopic growths along an acid mine drainage.</title>
        <authorList>
            <person name="Mendez-Garcia C."/>
            <person name="Mesa V."/>
            <person name="Sprenger R.R."/>
            <person name="Richter M."/>
            <person name="Diez M.S."/>
            <person name="Solano J."/>
            <person name="Bargiela R."/>
            <person name="Golyshina O.V."/>
            <person name="Manteca A."/>
            <person name="Ramos J.L."/>
            <person name="Gallego J.R."/>
            <person name="Llorente I."/>
            <person name="Martins Dos Santos V.A."/>
            <person name="Jensen O.N."/>
            <person name="Pelaez A.I."/>
            <person name="Sanchez J."/>
            <person name="Ferrer M."/>
        </authorList>
    </citation>
    <scope>NUCLEOTIDE SEQUENCE</scope>
</reference>